<organism evidence="5 6">
    <name type="scientific">Channa striata</name>
    <name type="common">Snakehead murrel</name>
    <name type="synonym">Ophicephalus striatus</name>
    <dbReference type="NCBI Taxonomy" id="64152"/>
    <lineage>
        <taxon>Eukaryota</taxon>
        <taxon>Metazoa</taxon>
        <taxon>Chordata</taxon>
        <taxon>Craniata</taxon>
        <taxon>Vertebrata</taxon>
        <taxon>Euteleostomi</taxon>
        <taxon>Actinopterygii</taxon>
        <taxon>Neopterygii</taxon>
        <taxon>Teleostei</taxon>
        <taxon>Neoteleostei</taxon>
        <taxon>Acanthomorphata</taxon>
        <taxon>Anabantaria</taxon>
        <taxon>Anabantiformes</taxon>
        <taxon>Channoidei</taxon>
        <taxon>Channidae</taxon>
        <taxon>Channa</taxon>
    </lineage>
</organism>
<name>A0AA88LY51_CHASR</name>
<comment type="subcellular location">
    <subcellularLocation>
        <location evidence="1">Nucleus</location>
    </subcellularLocation>
</comment>
<keyword evidence="6" id="KW-1185">Reference proteome</keyword>
<dbReference type="GO" id="GO:0005634">
    <property type="term" value="C:nucleus"/>
    <property type="evidence" value="ECO:0007669"/>
    <property type="project" value="UniProtKB-SubCell"/>
</dbReference>
<dbReference type="PANTHER" id="PTHR21583">
    <property type="entry name" value="ELYS PROTEIN"/>
    <property type="match status" value="1"/>
</dbReference>
<feature type="domain" description="ELYS-like" evidence="4">
    <location>
        <begin position="174"/>
        <end position="349"/>
    </location>
</feature>
<keyword evidence="2" id="KW-0539">Nucleus</keyword>
<reference evidence="5" key="1">
    <citation type="submission" date="2023-07" db="EMBL/GenBank/DDBJ databases">
        <title>Chromosome-level Genome Assembly of Striped Snakehead (Channa striata).</title>
        <authorList>
            <person name="Liu H."/>
        </authorList>
    </citation>
    <scope>NUCLEOTIDE SEQUENCE</scope>
    <source>
        <strain evidence="5">Gz</strain>
        <tissue evidence="5">Muscle</tissue>
    </source>
</reference>
<proteinExistence type="predicted"/>
<evidence type="ECO:0000313" key="6">
    <source>
        <dbReference type="Proteomes" id="UP001187415"/>
    </source>
</evidence>
<dbReference type="EMBL" id="JAUPFM010000016">
    <property type="protein sequence ID" value="KAK2826085.1"/>
    <property type="molecule type" value="Genomic_DNA"/>
</dbReference>
<dbReference type="InterPro" id="IPR025151">
    <property type="entry name" value="ELYS_dom"/>
</dbReference>
<dbReference type="InterPro" id="IPR052620">
    <property type="entry name" value="ELYS/MEL-28_NucAsmblyFactor"/>
</dbReference>
<dbReference type="AlphaFoldDB" id="A0AA88LY51"/>
<evidence type="ECO:0000256" key="3">
    <source>
        <dbReference type="SAM" id="MobiDB-lite"/>
    </source>
</evidence>
<sequence>MLDTEGRWSEALTSNNIRAIMRSLRKLTDESFSRCQGLWMFLDRSSFTKVHVLLQRLSNLLSLAQWVRKQLSSGVGIPCVVCRETLCSSDVRCGCRNRAQRGLKQHIWLGRLVQWWGIMGLLPKCPEPHEVKRISQMWREIVHRHRRACLQTPGWGSFIQGMVTQLDKRHGCIWTSEDCTGQCYPPPNLQALLKLVLVPRIDNVSVQAILMYFILDMENFLQCKDDLLRSFCHAFTIPSSFLQQVRAFWMLDHGHIKASLELFLSPRAAVPQLPWQHSLIIHCLLTRKQPRLALRYIYCTRPAIETTEDAKLCADVLIQNSCFSEAWSLLKRGHTEGEDMVMHFLLSCNRFCLHAEALKHIPIGHNVDRPPCPLSAKLYQTQTDSSVSPEELLRLLKEAVMEMRSPQPKTSVVVWPEHPETKLGTGETFLSTQALRHLTPSPSPMDVGAEAEQTATPDQTEEEQPVVPAHFLSEDMSSESVSSFTSTSTLPLLGQCCPHVCESTLTQQRVSSVLTDGESREEEQQGKQTSSSVNILLDRPDLMVTPDGTTVPVFLSNFNKDMMRELVLPAEDREDSVKAGVFSNEDSLSVDAVSAEYVAASPALHRRMSPSPQVCSNDVGQAVPFIYESQVESQSFLSPDCEIIHGLSNVTDPQSSWLSQKDQSDCIPPQILVLMRQRHLTLLWKNKMRPSVAPSQVFSYSLINFRNSTAKQKGVNVDVKQEDKRTGWSSLGKASQGAIRSGRTRSRKSKRVKRI</sequence>
<comment type="caution">
    <text evidence="5">The sequence shown here is derived from an EMBL/GenBank/DDBJ whole genome shotgun (WGS) entry which is preliminary data.</text>
</comment>
<feature type="region of interest" description="Disordered" evidence="3">
    <location>
        <begin position="716"/>
        <end position="755"/>
    </location>
</feature>
<evidence type="ECO:0000313" key="5">
    <source>
        <dbReference type="EMBL" id="KAK2826085.1"/>
    </source>
</evidence>
<evidence type="ECO:0000256" key="1">
    <source>
        <dbReference type="ARBA" id="ARBA00004123"/>
    </source>
</evidence>
<evidence type="ECO:0000256" key="2">
    <source>
        <dbReference type="ARBA" id="ARBA00023242"/>
    </source>
</evidence>
<feature type="region of interest" description="Disordered" evidence="3">
    <location>
        <begin position="512"/>
        <end position="532"/>
    </location>
</feature>
<gene>
    <name evidence="5" type="ORF">Q5P01_020299</name>
</gene>
<evidence type="ECO:0000259" key="4">
    <source>
        <dbReference type="Pfam" id="PF13934"/>
    </source>
</evidence>
<dbReference type="PANTHER" id="PTHR21583:SF8">
    <property type="entry name" value="PROTEIN ELYS"/>
    <property type="match status" value="1"/>
</dbReference>
<feature type="compositionally biased region" description="Basic residues" evidence="3">
    <location>
        <begin position="742"/>
        <end position="755"/>
    </location>
</feature>
<dbReference type="Pfam" id="PF13934">
    <property type="entry name" value="ELYS"/>
    <property type="match status" value="1"/>
</dbReference>
<protein>
    <recommendedName>
        <fullName evidence="4">ELYS-like domain-containing protein</fullName>
    </recommendedName>
</protein>
<feature type="region of interest" description="Disordered" evidence="3">
    <location>
        <begin position="439"/>
        <end position="464"/>
    </location>
</feature>
<dbReference type="Proteomes" id="UP001187415">
    <property type="component" value="Unassembled WGS sequence"/>
</dbReference>
<accession>A0AA88LY51</accession>